<gene>
    <name evidence="2" type="ORF">FK530_09780</name>
</gene>
<protein>
    <recommendedName>
        <fullName evidence="4">DUF1453 domain-containing protein</fullName>
    </recommendedName>
</protein>
<dbReference type="AlphaFoldDB" id="A0A5C5S493"/>
<keyword evidence="3" id="KW-1185">Reference proteome</keyword>
<organism evidence="2 3">
    <name type="scientific">Tsukamurella conjunctivitidis</name>
    <dbReference type="NCBI Taxonomy" id="2592068"/>
    <lineage>
        <taxon>Bacteria</taxon>
        <taxon>Bacillati</taxon>
        <taxon>Actinomycetota</taxon>
        <taxon>Actinomycetes</taxon>
        <taxon>Mycobacteriales</taxon>
        <taxon>Tsukamurellaceae</taxon>
        <taxon>Tsukamurella</taxon>
    </lineage>
</organism>
<evidence type="ECO:0000256" key="1">
    <source>
        <dbReference type="SAM" id="Phobius"/>
    </source>
</evidence>
<keyword evidence="1" id="KW-1133">Transmembrane helix</keyword>
<feature type="transmembrane region" description="Helical" evidence="1">
    <location>
        <begin position="57"/>
        <end position="78"/>
    </location>
</feature>
<evidence type="ECO:0000313" key="3">
    <source>
        <dbReference type="Proteomes" id="UP000319375"/>
    </source>
</evidence>
<accession>A0A5C5S493</accession>
<name>A0A5C5S493_9ACTN</name>
<dbReference type="EMBL" id="VIGX01000004">
    <property type="protein sequence ID" value="TWS29091.1"/>
    <property type="molecule type" value="Genomic_DNA"/>
</dbReference>
<dbReference type="Proteomes" id="UP000319375">
    <property type="component" value="Unassembled WGS sequence"/>
</dbReference>
<comment type="caution">
    <text evidence="2">The sequence shown here is derived from an EMBL/GenBank/DDBJ whole genome shotgun (WGS) entry which is preliminary data.</text>
</comment>
<dbReference type="OrthoDB" id="3700731at2"/>
<proteinExistence type="predicted"/>
<evidence type="ECO:0000313" key="2">
    <source>
        <dbReference type="EMBL" id="TWS29091.1"/>
    </source>
</evidence>
<dbReference type="RefSeq" id="WP_146486821.1">
    <property type="nucleotide sequence ID" value="NZ_VIGX01000004.1"/>
</dbReference>
<keyword evidence="1" id="KW-0472">Membrane</keyword>
<sequence length="181" mass="18947">MTDALIVAAIFLTLVLTTQLGTRRHTIFLAVMPFVTSAVIGYLVLGTGSHRYASGDGALIAAGIVAGVAAGLALNATMEVRRDPRRGDHLVTRAGGPYLAIWLVVLLGRCAFVVALEHAPGFAARFATFLTNVHGSPDGVAAFFLCTALAMSLMREITILVRGHRIPRITPAARAASGAGR</sequence>
<evidence type="ECO:0008006" key="4">
    <source>
        <dbReference type="Google" id="ProtNLM"/>
    </source>
</evidence>
<reference evidence="2 3" key="1">
    <citation type="submission" date="2019-06" db="EMBL/GenBank/DDBJ databases">
        <title>Tsukamurella conjunctivitidis sp. nov., Tsukamurella assacharolytica sp. nov. and Tsukamurella sputae sp. nov. isolated from patients with conjunctivitis, bacteraemia (lymphoma) and respiratory infection (sputum) in Hong Kong.</title>
        <authorList>
            <person name="Teng J.L.L."/>
            <person name="Lee H.H."/>
            <person name="Fong J.Y.H."/>
            <person name="Fok K.M.N."/>
            <person name="Lau S.K.P."/>
            <person name="Woo P.C.Y."/>
        </authorList>
    </citation>
    <scope>NUCLEOTIDE SEQUENCE [LARGE SCALE GENOMIC DNA]</scope>
    <source>
        <strain evidence="2 3">HKU72</strain>
    </source>
</reference>
<keyword evidence="1" id="KW-0812">Transmembrane</keyword>
<feature type="transmembrane region" description="Helical" evidence="1">
    <location>
        <begin position="27"/>
        <end position="45"/>
    </location>
</feature>
<feature type="transmembrane region" description="Helical" evidence="1">
    <location>
        <begin position="98"/>
        <end position="116"/>
    </location>
</feature>